<evidence type="ECO:0000313" key="1">
    <source>
        <dbReference type="EMBL" id="BAJ88357.1"/>
    </source>
</evidence>
<accession>F2CZT6</accession>
<dbReference type="PROSITE" id="PS51257">
    <property type="entry name" value="PROKAR_LIPOPROTEIN"/>
    <property type="match status" value="1"/>
</dbReference>
<proteinExistence type="evidence at transcript level"/>
<dbReference type="EMBL" id="AK357142">
    <property type="protein sequence ID" value="BAJ88357.1"/>
    <property type="molecule type" value="mRNA"/>
</dbReference>
<reference evidence="1" key="1">
    <citation type="journal article" date="2011" name="Plant Physiol.">
        <title>Comprehensive sequence analysis of 24,783 barley full-length cDNAs derived from 12 clone libraries.</title>
        <authorList>
            <person name="Matsumoto T."/>
            <person name="Tanaka T."/>
            <person name="Sakai H."/>
            <person name="Amano N."/>
            <person name="Kanamori H."/>
            <person name="Kurita K."/>
            <person name="Kikuta A."/>
            <person name="Kamiya K."/>
            <person name="Yamamoto M."/>
            <person name="Ikawa H."/>
            <person name="Fujii N."/>
            <person name="Hori K."/>
            <person name="Itoh T."/>
            <person name="Sato K."/>
        </authorList>
    </citation>
    <scope>NUCLEOTIDE SEQUENCE</scope>
    <source>
        <tissue evidence="1">Shoot</tissue>
    </source>
</reference>
<dbReference type="AlphaFoldDB" id="F2CZT6"/>
<name>F2CZT6_HORVV</name>
<protein>
    <submittedName>
        <fullName evidence="1">Predicted protein</fullName>
    </submittedName>
</protein>
<organism evidence="1">
    <name type="scientific">Hordeum vulgare subsp. vulgare</name>
    <name type="common">Domesticated barley</name>
    <dbReference type="NCBI Taxonomy" id="112509"/>
    <lineage>
        <taxon>Eukaryota</taxon>
        <taxon>Viridiplantae</taxon>
        <taxon>Streptophyta</taxon>
        <taxon>Embryophyta</taxon>
        <taxon>Tracheophyta</taxon>
        <taxon>Spermatophyta</taxon>
        <taxon>Magnoliopsida</taxon>
        <taxon>Liliopsida</taxon>
        <taxon>Poales</taxon>
        <taxon>Poaceae</taxon>
        <taxon>BOP clade</taxon>
        <taxon>Pooideae</taxon>
        <taxon>Triticodae</taxon>
        <taxon>Triticeae</taxon>
        <taxon>Hordeinae</taxon>
        <taxon>Hordeum</taxon>
    </lineage>
</organism>
<sequence length="76" mass="7789">MEKAVGGVAGLISLAAVHWVVAMACISTTAVVPGEKAASRATVYSKSMTACDMMFLRARKATATALLLNVACKSEG</sequence>